<evidence type="ECO:0000256" key="1">
    <source>
        <dbReference type="SAM" id="MobiDB-lite"/>
    </source>
</evidence>
<feature type="compositionally biased region" description="Basic and acidic residues" evidence="1">
    <location>
        <begin position="186"/>
        <end position="203"/>
    </location>
</feature>
<sequence length="295" mass="33278">MNQDSPMDDSKSFICIQPNKIDMDKFVMSNDADDVNEANEFGSLAFAGKDDTEAATELPDFCGNMGNDFLTNKDDPCLFSLESINIGTYAGLSSPAIRVPIEIETTTMTTMTQVHSHKVDNDNDNQISTDSVKVKIENENEHENGHGYNTNEHDNDNNNDNDNDNKHNNETEDIKQQIDAEPEPIVEVKKEECNPKGRQNDPEALEDAKELNALKCHMDFDNMAFTNEQEKNREDDPTSLQMLPTLTSRKRVCSKLTPTHEHRKSASKRTRLPPSTDQDEHLTLRFESDEIATTP</sequence>
<accession>X6LWQ3</accession>
<feature type="compositionally biased region" description="Basic and acidic residues" evidence="1">
    <location>
        <begin position="163"/>
        <end position="178"/>
    </location>
</feature>
<feature type="region of interest" description="Disordered" evidence="1">
    <location>
        <begin position="142"/>
        <end position="203"/>
    </location>
</feature>
<evidence type="ECO:0000313" key="2">
    <source>
        <dbReference type="EMBL" id="ETO05160.1"/>
    </source>
</evidence>
<dbReference type="EMBL" id="ASPP01028453">
    <property type="protein sequence ID" value="ETO05160.1"/>
    <property type="molecule type" value="Genomic_DNA"/>
</dbReference>
<reference evidence="2 3" key="1">
    <citation type="journal article" date="2013" name="Curr. Biol.">
        <title>The Genome of the Foraminiferan Reticulomyxa filosa.</title>
        <authorList>
            <person name="Glockner G."/>
            <person name="Hulsmann N."/>
            <person name="Schleicher M."/>
            <person name="Noegel A.A."/>
            <person name="Eichinger L."/>
            <person name="Gallinger C."/>
            <person name="Pawlowski J."/>
            <person name="Sierra R."/>
            <person name="Euteneuer U."/>
            <person name="Pillet L."/>
            <person name="Moustafa A."/>
            <person name="Platzer M."/>
            <person name="Groth M."/>
            <person name="Szafranski K."/>
            <person name="Schliwa M."/>
        </authorList>
    </citation>
    <scope>NUCLEOTIDE SEQUENCE [LARGE SCALE GENOMIC DNA]</scope>
</reference>
<feature type="compositionally biased region" description="Basic and acidic residues" evidence="1">
    <location>
        <begin position="278"/>
        <end position="288"/>
    </location>
</feature>
<keyword evidence="3" id="KW-1185">Reference proteome</keyword>
<gene>
    <name evidence="2" type="ORF">RFI_32236</name>
</gene>
<dbReference type="Proteomes" id="UP000023152">
    <property type="component" value="Unassembled WGS sequence"/>
</dbReference>
<name>X6LWQ3_RETFI</name>
<feature type="compositionally biased region" description="Basic residues" evidence="1">
    <location>
        <begin position="261"/>
        <end position="271"/>
    </location>
</feature>
<protein>
    <submittedName>
        <fullName evidence="2">Uncharacterized protein</fullName>
    </submittedName>
</protein>
<organism evidence="2 3">
    <name type="scientific">Reticulomyxa filosa</name>
    <dbReference type="NCBI Taxonomy" id="46433"/>
    <lineage>
        <taxon>Eukaryota</taxon>
        <taxon>Sar</taxon>
        <taxon>Rhizaria</taxon>
        <taxon>Retaria</taxon>
        <taxon>Foraminifera</taxon>
        <taxon>Monothalamids</taxon>
        <taxon>Reticulomyxidae</taxon>
        <taxon>Reticulomyxa</taxon>
    </lineage>
</organism>
<proteinExistence type="predicted"/>
<evidence type="ECO:0000313" key="3">
    <source>
        <dbReference type="Proteomes" id="UP000023152"/>
    </source>
</evidence>
<feature type="compositionally biased region" description="Basic and acidic residues" evidence="1">
    <location>
        <begin position="142"/>
        <end position="156"/>
    </location>
</feature>
<comment type="caution">
    <text evidence="2">The sequence shown here is derived from an EMBL/GenBank/DDBJ whole genome shotgun (WGS) entry which is preliminary data.</text>
</comment>
<feature type="region of interest" description="Disordered" evidence="1">
    <location>
        <begin position="249"/>
        <end position="295"/>
    </location>
</feature>
<dbReference type="AlphaFoldDB" id="X6LWQ3"/>